<dbReference type="PANTHER" id="PTHR46825:SF9">
    <property type="entry name" value="BETA-LACTAMASE-RELATED DOMAIN-CONTAINING PROTEIN"/>
    <property type="match status" value="1"/>
</dbReference>
<dbReference type="InterPro" id="IPR011990">
    <property type="entry name" value="TPR-like_helical_dom_sf"/>
</dbReference>
<evidence type="ECO:0000313" key="4">
    <source>
        <dbReference type="Proteomes" id="UP000297014"/>
    </source>
</evidence>
<dbReference type="InterPro" id="IPR050491">
    <property type="entry name" value="AmpC-like"/>
</dbReference>
<dbReference type="PANTHER" id="PTHR46825">
    <property type="entry name" value="D-ALANYL-D-ALANINE-CARBOXYPEPTIDASE/ENDOPEPTIDASE AMPH"/>
    <property type="match status" value="1"/>
</dbReference>
<feature type="domain" description="Beta-lactamase-related" evidence="2">
    <location>
        <begin position="10"/>
        <end position="335"/>
    </location>
</feature>
<evidence type="ECO:0000256" key="1">
    <source>
        <dbReference type="PROSITE-ProRule" id="PRU00339"/>
    </source>
</evidence>
<dbReference type="PROSITE" id="PS50005">
    <property type="entry name" value="TPR"/>
    <property type="match status" value="1"/>
</dbReference>
<evidence type="ECO:0000259" key="2">
    <source>
        <dbReference type="Pfam" id="PF00144"/>
    </source>
</evidence>
<dbReference type="PROSITE" id="PS50293">
    <property type="entry name" value="TPR_REGION"/>
    <property type="match status" value="1"/>
</dbReference>
<dbReference type="SUPFAM" id="SSF48452">
    <property type="entry name" value="TPR-like"/>
    <property type="match status" value="1"/>
</dbReference>
<dbReference type="Gene3D" id="1.25.40.10">
    <property type="entry name" value="Tetratricopeptide repeat domain"/>
    <property type="match status" value="1"/>
</dbReference>
<dbReference type="Pfam" id="PF00144">
    <property type="entry name" value="Beta-lactamase"/>
    <property type="match status" value="1"/>
</dbReference>
<sequence length="481" mass="54913">MFIKQITNKLDEILTELMTNEPIPGLAIAVVQGNQKTYMNGFGVMNMEMNEAVTKDTLFHTASISKTFVALAIMQLVEKGDLNLHEPIISYLPYFCLADKRYRFITTRDLLSHSSGIPNEYEFNWENPEYDELAIERYVKSKKNEKLNFTPSEKFEYSNTAFEILGDIIQKVSGQPFEKYVEERILKPLRMNESSFLKAALNSSKIATPHILSMDSTYGPKVSSVFPYNRRHAASSTLCTSLVEMTNYAIMLHNNGLFQKQSLISGDYFVKMFDPIQKASWGEEMDEVGLAWFMGKYKGRKMYSHSGLDTGFRSNLIVLPKEKISIILFTNNDYSGTAIIWKAVLDVILGEKVERVKRSLARFLAKSLIESGENLTFEKFEQIKGGEIEASFNVLEAELNYVAYELFEDKKIDEGIALLKMAVELFLESTNLHDSLGEMYQAKGDRVEATRYFKKAIELDPTNDEAIEHLRALVEEELREG</sequence>
<comment type="caution">
    <text evidence="3">The sequence shown here is derived from an EMBL/GenBank/DDBJ whole genome shotgun (WGS) entry which is preliminary data.</text>
</comment>
<protein>
    <recommendedName>
        <fullName evidence="2">Beta-lactamase-related domain-containing protein</fullName>
    </recommendedName>
</protein>
<evidence type="ECO:0000313" key="3">
    <source>
        <dbReference type="EMBL" id="THG91624.1"/>
    </source>
</evidence>
<proteinExistence type="predicted"/>
<accession>A0A4S4K1W8</accession>
<dbReference type="OrthoDB" id="846150at2"/>
<gene>
    <name evidence="3" type="ORF">AJ85_03990</name>
</gene>
<dbReference type="RefSeq" id="WP_003323069.1">
    <property type="nucleotide sequence ID" value="NZ_ALPT02000011.1"/>
</dbReference>
<keyword evidence="1" id="KW-0802">TPR repeat</keyword>
<dbReference type="SMART" id="SM00028">
    <property type="entry name" value="TPR"/>
    <property type="match status" value="1"/>
</dbReference>
<dbReference type="SUPFAM" id="SSF56601">
    <property type="entry name" value="beta-lactamase/transpeptidase-like"/>
    <property type="match status" value="1"/>
</dbReference>
<dbReference type="InterPro" id="IPR012338">
    <property type="entry name" value="Beta-lactam/transpept-like"/>
</dbReference>
<dbReference type="EMBL" id="JALP01000061">
    <property type="protein sequence ID" value="THG91624.1"/>
    <property type="molecule type" value="Genomic_DNA"/>
</dbReference>
<dbReference type="Proteomes" id="UP000297014">
    <property type="component" value="Unassembled WGS sequence"/>
</dbReference>
<dbReference type="InterPro" id="IPR019734">
    <property type="entry name" value="TPR_rpt"/>
</dbReference>
<dbReference type="Gene3D" id="3.40.710.10">
    <property type="entry name" value="DD-peptidase/beta-lactamase superfamily"/>
    <property type="match status" value="1"/>
</dbReference>
<dbReference type="InterPro" id="IPR001466">
    <property type="entry name" value="Beta-lactam-related"/>
</dbReference>
<organism evidence="3 4">
    <name type="scientific">Alkalihalobacillus alcalophilus ATCC 27647 = CGMCC 1.3604</name>
    <dbReference type="NCBI Taxonomy" id="1218173"/>
    <lineage>
        <taxon>Bacteria</taxon>
        <taxon>Bacillati</taxon>
        <taxon>Bacillota</taxon>
        <taxon>Bacilli</taxon>
        <taxon>Bacillales</taxon>
        <taxon>Bacillaceae</taxon>
        <taxon>Alkalihalobacillus</taxon>
    </lineage>
</organism>
<reference evidence="3 4" key="1">
    <citation type="submission" date="2014-01" db="EMBL/GenBank/DDBJ databases">
        <title>Draft genome sequencing of Bacillus alcalophilus CGMCC 1.3604.</title>
        <authorList>
            <person name="Yang J."/>
            <person name="Diao L."/>
            <person name="Yang S."/>
        </authorList>
    </citation>
    <scope>NUCLEOTIDE SEQUENCE [LARGE SCALE GENOMIC DNA]</scope>
    <source>
        <strain evidence="3 4">CGMCC 1.3604</strain>
    </source>
</reference>
<name>A0A4S4K1W8_ALKAL</name>
<dbReference type="AlphaFoldDB" id="A0A4S4K1W8"/>
<feature type="repeat" description="TPR" evidence="1">
    <location>
        <begin position="430"/>
        <end position="463"/>
    </location>
</feature>